<organism evidence="2 3">
    <name type="scientific">Collinsella acetigenes</name>
    <dbReference type="NCBI Taxonomy" id="2713419"/>
    <lineage>
        <taxon>Bacteria</taxon>
        <taxon>Bacillati</taxon>
        <taxon>Actinomycetota</taxon>
        <taxon>Coriobacteriia</taxon>
        <taxon>Coriobacteriales</taxon>
        <taxon>Coriobacteriaceae</taxon>
        <taxon>Collinsella</taxon>
    </lineage>
</organism>
<name>A0A7X9UB62_9ACTN</name>
<proteinExistence type="predicted"/>
<sequence>MCCLGEFFDYAVNDYGAEPDEVADLFELSRVGRAFGMGLPWAVAGKSGCELFITLSQELGHENGPFPKPAFRPDRTPEYWAGWISAYTQWRLDVSFEQLFSAVPFLQILSLYSPWHEASEERVVQLIVDRVQGAVLETQLAQLRKNLGISQRELAHRSGVSLRSIQMYEQRNKDINKAQLTTVRNLARALGCDIEKLVEPVFSMGDVA</sequence>
<accession>A0A7X9UB62</accession>
<keyword evidence="3" id="KW-1185">Reference proteome</keyword>
<dbReference type="InterPro" id="IPR001387">
    <property type="entry name" value="Cro/C1-type_HTH"/>
</dbReference>
<dbReference type="EMBL" id="JABBCP010000001">
    <property type="protein sequence ID" value="NMF55285.1"/>
    <property type="molecule type" value="Genomic_DNA"/>
</dbReference>
<evidence type="ECO:0000313" key="3">
    <source>
        <dbReference type="Proteomes" id="UP000546970"/>
    </source>
</evidence>
<dbReference type="GO" id="GO:0003677">
    <property type="term" value="F:DNA binding"/>
    <property type="evidence" value="ECO:0007669"/>
    <property type="project" value="InterPro"/>
</dbReference>
<evidence type="ECO:0000313" key="2">
    <source>
        <dbReference type="EMBL" id="NMF55285.1"/>
    </source>
</evidence>
<feature type="domain" description="HTH cro/C1-type" evidence="1">
    <location>
        <begin position="140"/>
        <end position="197"/>
    </location>
</feature>
<dbReference type="PROSITE" id="PS50943">
    <property type="entry name" value="HTH_CROC1"/>
    <property type="match status" value="1"/>
</dbReference>
<dbReference type="AlphaFoldDB" id="A0A7X9UB62"/>
<dbReference type="Proteomes" id="UP000546970">
    <property type="component" value="Unassembled WGS sequence"/>
</dbReference>
<dbReference type="CDD" id="cd00093">
    <property type="entry name" value="HTH_XRE"/>
    <property type="match status" value="1"/>
</dbReference>
<reference evidence="2 3" key="1">
    <citation type="submission" date="2020-04" db="EMBL/GenBank/DDBJ databases">
        <title>Collinsella sp. KGMB02528 nov., an anaerobic actinobacterium isolated from human feces.</title>
        <authorList>
            <person name="Han K.-I."/>
            <person name="Eom M.K."/>
            <person name="Kim J.-S."/>
            <person name="Lee K.C."/>
            <person name="Suh M.K."/>
            <person name="Park S.-H."/>
            <person name="Lee J.H."/>
            <person name="Kang S.W."/>
            <person name="Park J.-E."/>
            <person name="Oh B.S."/>
            <person name="Yu S.Y."/>
            <person name="Choi S.-H."/>
            <person name="Lee D.H."/>
            <person name="Yoon H."/>
            <person name="Kim B.-Y."/>
            <person name="Lee J.H."/>
            <person name="Lee J.-S."/>
        </authorList>
    </citation>
    <scope>NUCLEOTIDE SEQUENCE [LARGE SCALE GENOMIC DNA]</scope>
    <source>
        <strain evidence="2 3">KGMB02528</strain>
    </source>
</reference>
<dbReference type="SMART" id="SM00530">
    <property type="entry name" value="HTH_XRE"/>
    <property type="match status" value="1"/>
</dbReference>
<dbReference type="InterPro" id="IPR010982">
    <property type="entry name" value="Lambda_DNA-bd_dom_sf"/>
</dbReference>
<comment type="caution">
    <text evidence="2">The sequence shown here is derived from an EMBL/GenBank/DDBJ whole genome shotgun (WGS) entry which is preliminary data.</text>
</comment>
<dbReference type="Gene3D" id="1.10.260.40">
    <property type="entry name" value="lambda repressor-like DNA-binding domains"/>
    <property type="match status" value="1"/>
</dbReference>
<dbReference type="SUPFAM" id="SSF47413">
    <property type="entry name" value="lambda repressor-like DNA-binding domains"/>
    <property type="match status" value="1"/>
</dbReference>
<gene>
    <name evidence="2" type="ORF">HF320_02900</name>
</gene>
<evidence type="ECO:0000259" key="1">
    <source>
        <dbReference type="PROSITE" id="PS50943"/>
    </source>
</evidence>
<protein>
    <submittedName>
        <fullName evidence="2">Helix-turn-helix transcriptional regulator</fullName>
    </submittedName>
</protein>
<dbReference type="Pfam" id="PF01381">
    <property type="entry name" value="HTH_3"/>
    <property type="match status" value="1"/>
</dbReference>